<feature type="compositionally biased region" description="Low complexity" evidence="1">
    <location>
        <begin position="273"/>
        <end position="284"/>
    </location>
</feature>
<dbReference type="Proteomes" id="UP000887572">
    <property type="component" value="Unplaced"/>
</dbReference>
<dbReference type="WBParaSite" id="Gr19_v10_g614.t1">
    <property type="protein sequence ID" value="Gr19_v10_g614.t1"/>
    <property type="gene ID" value="Gr19_v10_g614"/>
</dbReference>
<reference evidence="3" key="1">
    <citation type="submission" date="2022-11" db="UniProtKB">
        <authorList>
            <consortium name="WormBaseParasite"/>
        </authorList>
    </citation>
    <scope>IDENTIFICATION</scope>
</reference>
<evidence type="ECO:0000313" key="3">
    <source>
        <dbReference type="WBParaSite" id="Gr19_v10_g614.t1"/>
    </source>
</evidence>
<proteinExistence type="predicted"/>
<evidence type="ECO:0000313" key="2">
    <source>
        <dbReference type="Proteomes" id="UP000887572"/>
    </source>
</evidence>
<feature type="compositionally biased region" description="Basic and acidic residues" evidence="1">
    <location>
        <begin position="554"/>
        <end position="570"/>
    </location>
</feature>
<feature type="region of interest" description="Disordered" evidence="1">
    <location>
        <begin position="510"/>
        <end position="530"/>
    </location>
</feature>
<feature type="compositionally biased region" description="Polar residues" evidence="1">
    <location>
        <begin position="177"/>
        <end position="198"/>
    </location>
</feature>
<feature type="region of interest" description="Disordered" evidence="1">
    <location>
        <begin position="246"/>
        <end position="295"/>
    </location>
</feature>
<evidence type="ECO:0000256" key="1">
    <source>
        <dbReference type="SAM" id="MobiDB-lite"/>
    </source>
</evidence>
<accession>A0A914I214</accession>
<feature type="region of interest" description="Disordered" evidence="1">
    <location>
        <begin position="175"/>
        <end position="215"/>
    </location>
</feature>
<dbReference type="AlphaFoldDB" id="A0A914I214"/>
<name>A0A914I214_GLORO</name>
<organism evidence="2 3">
    <name type="scientific">Globodera rostochiensis</name>
    <name type="common">Golden nematode worm</name>
    <name type="synonym">Heterodera rostochiensis</name>
    <dbReference type="NCBI Taxonomy" id="31243"/>
    <lineage>
        <taxon>Eukaryota</taxon>
        <taxon>Metazoa</taxon>
        <taxon>Ecdysozoa</taxon>
        <taxon>Nematoda</taxon>
        <taxon>Chromadorea</taxon>
        <taxon>Rhabditida</taxon>
        <taxon>Tylenchina</taxon>
        <taxon>Tylenchomorpha</taxon>
        <taxon>Tylenchoidea</taxon>
        <taxon>Heteroderidae</taxon>
        <taxon>Heteroderinae</taxon>
        <taxon>Globodera</taxon>
    </lineage>
</organism>
<protein>
    <submittedName>
        <fullName evidence="3">C2H2-type domain-containing protein</fullName>
    </submittedName>
</protein>
<keyword evidence="2" id="KW-1185">Reference proteome</keyword>
<feature type="region of interest" description="Disordered" evidence="1">
    <location>
        <begin position="554"/>
        <end position="600"/>
    </location>
</feature>
<sequence>MRQQQNLTLNEAADLRKAKVLAKILHTAKVVQANISRIIEGEQTENADVQQQGFATNSVSPPTDESTCQSHYNLVPTTHAAALTGSFTYTPSFQTAMPSHFLPQYGFLTTNGQQPNAGIVQYFDNSLNECLSNNDVSNAAQEDEDDDDDIICLDDHPTDRGGECNNAVFVPPEDLSTPFTRSSSSALSVTDSFASPTDSYDCRPNDLNPQQQQQQQQQYNAVDVWSDQLILQLVRHYAEWSIKYPGRKHGRGGSSTTTAPTEHGQLAITRHNSTTTTGLSTDGDGPPRLEPNPPTTSSLVVLHVEETDARLQQIDMEFLAAEPAQHGDGVTVEWNGLEDGLQMAERVNAAEEDDGDIEILGYSEINHASFADNNSDLTCEVGCTTPEVLPEAVTGEERGEENDVVDIVDGAFEQLRDAFREETEAEKGGDSDDSVQDVVVRFSVEMQLATRSKPFNRRVAENIGWKKKFARSLPNSREKSELISELTEVGINQEMLNTLKDAHPSLFLKTDEESESEWPGYSAMNDDKNEQELSEFDDIFERWKKTTFEQKDEKLNDKEKDGEKLNVREQVEDEEKLNDKEQEKDEGNEDEEEEEIRRGPVIKCPRMPKIKVILKRLTEKTIAGLIKKTTLQRIDSNSEENCLSCPTPKRICIESSSSSSSLDASTNAQRRQTLYNPSVRNECRHALSPKLAKNLFFNGSYRCVICDTEWSKTHYPVHMLVQHDHFVWENREVIDCLDAMSREEFAKIVWRCEGCQNADFDDIRKYFEHCDSDIHMAMVGQNKKKYSLKEWWRTNKKQEAV</sequence>